<dbReference type="PANTHER" id="PTHR43804:SF7">
    <property type="entry name" value="LD18447P"/>
    <property type="match status" value="1"/>
</dbReference>
<feature type="non-terminal residue" evidence="3">
    <location>
        <position position="93"/>
    </location>
</feature>
<evidence type="ECO:0000256" key="2">
    <source>
        <dbReference type="SAM" id="MobiDB-lite"/>
    </source>
</evidence>
<keyword evidence="1" id="KW-0488">Methylation</keyword>
<evidence type="ECO:0000313" key="4">
    <source>
        <dbReference type="Proteomes" id="UP000789342"/>
    </source>
</evidence>
<gene>
    <name evidence="3" type="ORF">AMORRO_LOCUS17057</name>
</gene>
<proteinExistence type="predicted"/>
<dbReference type="EMBL" id="CAJVPV010050370">
    <property type="protein sequence ID" value="CAG8777709.1"/>
    <property type="molecule type" value="Genomic_DNA"/>
</dbReference>
<dbReference type="GO" id="GO:0003747">
    <property type="term" value="F:translation release factor activity"/>
    <property type="evidence" value="ECO:0007669"/>
    <property type="project" value="InterPro"/>
</dbReference>
<evidence type="ECO:0000256" key="1">
    <source>
        <dbReference type="ARBA" id="ARBA00022481"/>
    </source>
</evidence>
<dbReference type="Gene3D" id="3.30.70.1660">
    <property type="match status" value="1"/>
</dbReference>
<dbReference type="GO" id="GO:0032543">
    <property type="term" value="P:mitochondrial translation"/>
    <property type="evidence" value="ECO:0007669"/>
    <property type="project" value="UniProtKB-ARBA"/>
</dbReference>
<dbReference type="AlphaFoldDB" id="A0A9N9P0C9"/>
<dbReference type="InterPro" id="IPR050057">
    <property type="entry name" value="Prokaryotic/Mito_RF"/>
</dbReference>
<accession>A0A9N9P0C9</accession>
<name>A0A9N9P0C9_9GLOM</name>
<feature type="region of interest" description="Disordered" evidence="2">
    <location>
        <begin position="19"/>
        <end position="40"/>
    </location>
</feature>
<evidence type="ECO:0000313" key="3">
    <source>
        <dbReference type="EMBL" id="CAG8777709.1"/>
    </source>
</evidence>
<comment type="caution">
    <text evidence="3">The sequence shown here is derived from an EMBL/GenBank/DDBJ whole genome shotgun (WGS) entry which is preliminary data.</text>
</comment>
<keyword evidence="4" id="KW-1185">Reference proteome</keyword>
<protein>
    <submittedName>
        <fullName evidence="3">3832_t:CDS:1</fullName>
    </submittedName>
</protein>
<dbReference type="InterPro" id="IPR045853">
    <property type="entry name" value="Pep_chain_release_fac_I_sf"/>
</dbReference>
<organism evidence="3 4">
    <name type="scientific">Acaulospora morrowiae</name>
    <dbReference type="NCBI Taxonomy" id="94023"/>
    <lineage>
        <taxon>Eukaryota</taxon>
        <taxon>Fungi</taxon>
        <taxon>Fungi incertae sedis</taxon>
        <taxon>Mucoromycota</taxon>
        <taxon>Glomeromycotina</taxon>
        <taxon>Glomeromycetes</taxon>
        <taxon>Diversisporales</taxon>
        <taxon>Acaulosporaceae</taxon>
        <taxon>Acaulospora</taxon>
    </lineage>
</organism>
<dbReference type="OrthoDB" id="2019491at2759"/>
<dbReference type="Proteomes" id="UP000789342">
    <property type="component" value="Unassembled WGS sequence"/>
</dbReference>
<dbReference type="PANTHER" id="PTHR43804">
    <property type="entry name" value="LD18447P"/>
    <property type="match status" value="1"/>
</dbReference>
<dbReference type="SUPFAM" id="SSF75620">
    <property type="entry name" value="Release factor"/>
    <property type="match status" value="1"/>
</dbReference>
<sequence length="93" mass="11035">TNDLREEILSARLFDMKRTKNQQERSEVRRQQIGTGDRSEKIRTYNYAQNRVTDHRTNLTLHDLVNVLNGESLQIIIDDLKIFYQSEALQNEE</sequence>
<reference evidence="3" key="1">
    <citation type="submission" date="2021-06" db="EMBL/GenBank/DDBJ databases">
        <authorList>
            <person name="Kallberg Y."/>
            <person name="Tangrot J."/>
            <person name="Rosling A."/>
        </authorList>
    </citation>
    <scope>NUCLEOTIDE SEQUENCE</scope>
    <source>
        <strain evidence="3">CL551</strain>
    </source>
</reference>
<feature type="compositionally biased region" description="Basic and acidic residues" evidence="2">
    <location>
        <begin position="19"/>
        <end position="30"/>
    </location>
</feature>
<dbReference type="GO" id="GO:0005739">
    <property type="term" value="C:mitochondrion"/>
    <property type="evidence" value="ECO:0007669"/>
    <property type="project" value="GOC"/>
</dbReference>